<proteinExistence type="predicted"/>
<keyword evidence="1" id="KW-0812">Transmembrane</keyword>
<dbReference type="AlphaFoldDB" id="A0A432W8J2"/>
<evidence type="ECO:0000256" key="1">
    <source>
        <dbReference type="SAM" id="Phobius"/>
    </source>
</evidence>
<organism evidence="2 3">
    <name type="scientific">Aliidiomarina minuta</name>
    <dbReference type="NCBI Taxonomy" id="880057"/>
    <lineage>
        <taxon>Bacteria</taxon>
        <taxon>Pseudomonadati</taxon>
        <taxon>Pseudomonadota</taxon>
        <taxon>Gammaproteobacteria</taxon>
        <taxon>Alteromonadales</taxon>
        <taxon>Idiomarinaceae</taxon>
        <taxon>Aliidiomarina</taxon>
    </lineage>
</organism>
<dbReference type="EMBL" id="PIPL01000001">
    <property type="protein sequence ID" value="RUO26286.1"/>
    <property type="molecule type" value="Genomic_DNA"/>
</dbReference>
<gene>
    <name evidence="2" type="ORF">CWE09_06105</name>
</gene>
<accession>A0A432W8J2</accession>
<feature type="transmembrane region" description="Helical" evidence="1">
    <location>
        <begin position="21"/>
        <end position="40"/>
    </location>
</feature>
<reference evidence="2 3" key="1">
    <citation type="journal article" date="2011" name="Front. Microbiol.">
        <title>Genomic signatures of strain selection and enhancement in Bacillus atrophaeus var. globigii, a historical biowarfare simulant.</title>
        <authorList>
            <person name="Gibbons H.S."/>
            <person name="Broomall S.M."/>
            <person name="McNew L.A."/>
            <person name="Daligault H."/>
            <person name="Chapman C."/>
            <person name="Bruce D."/>
            <person name="Karavis M."/>
            <person name="Krepps M."/>
            <person name="McGregor P.A."/>
            <person name="Hong C."/>
            <person name="Park K.H."/>
            <person name="Akmal A."/>
            <person name="Feldman A."/>
            <person name="Lin J.S."/>
            <person name="Chang W.E."/>
            <person name="Higgs B.W."/>
            <person name="Demirev P."/>
            <person name="Lindquist J."/>
            <person name="Liem A."/>
            <person name="Fochler E."/>
            <person name="Read T.D."/>
            <person name="Tapia R."/>
            <person name="Johnson S."/>
            <person name="Bishop-Lilly K.A."/>
            <person name="Detter C."/>
            <person name="Han C."/>
            <person name="Sozhamannan S."/>
            <person name="Rosenzweig C.N."/>
            <person name="Skowronski E.W."/>
        </authorList>
    </citation>
    <scope>NUCLEOTIDE SEQUENCE [LARGE SCALE GENOMIC DNA]</scope>
    <source>
        <strain evidence="2 3">MLST1</strain>
    </source>
</reference>
<sequence length="368" mass="39401">MQEKYSNQSAVPSNASKHSKATALGALIVIGVAAASILSACGGSNDNTSNDTGQTASYRVTVEHIGEGSVSQSSLNAQAGQTARFVVSPSERMVTESISSEQCTLDVVGDVVTVTDVQADCTVQVTFDDCIGCYAKEDVILDYTPSAELMARNCVRGGLVATGSDNVNWHNLCQAAETLQTMLSQNSDVTQRLQENGAITALFGDGENVCDLPYFAFLEGQPQCTEAVGGLGGVPGNPVTACNAKTLSAVNDPFERGQRHGENTCVHELAHTIMNVGVGFQLNQEIYRRYDDVIAEGRLWVRDNGEPSFALQNGDELFAELAQSYFNANVAVDFFNHTGVNGAEELADYDPVSFELVDRIFMRPADLR</sequence>
<protein>
    <submittedName>
        <fullName evidence="2">Uncharacterized protein</fullName>
    </submittedName>
</protein>
<dbReference type="Proteomes" id="UP000288293">
    <property type="component" value="Unassembled WGS sequence"/>
</dbReference>
<keyword evidence="3" id="KW-1185">Reference proteome</keyword>
<keyword evidence="1" id="KW-1133">Transmembrane helix</keyword>
<evidence type="ECO:0000313" key="3">
    <source>
        <dbReference type="Proteomes" id="UP000288293"/>
    </source>
</evidence>
<keyword evidence="1" id="KW-0472">Membrane</keyword>
<evidence type="ECO:0000313" key="2">
    <source>
        <dbReference type="EMBL" id="RUO26286.1"/>
    </source>
</evidence>
<dbReference type="OrthoDB" id="231241at2"/>
<comment type="caution">
    <text evidence="2">The sequence shown here is derived from an EMBL/GenBank/DDBJ whole genome shotgun (WGS) entry which is preliminary data.</text>
</comment>
<dbReference type="RefSeq" id="WP_126803098.1">
    <property type="nucleotide sequence ID" value="NZ_PIPL01000001.1"/>
</dbReference>
<name>A0A432W8J2_9GAMM</name>